<organism evidence="3 4">
    <name type="scientific">Acholeplasma brassicae</name>
    <dbReference type="NCBI Taxonomy" id="61635"/>
    <lineage>
        <taxon>Bacteria</taxon>
        <taxon>Bacillati</taxon>
        <taxon>Mycoplasmatota</taxon>
        <taxon>Mollicutes</taxon>
        <taxon>Acholeplasmatales</taxon>
        <taxon>Acholeplasmataceae</taxon>
        <taxon>Acholeplasma</taxon>
    </lineage>
</organism>
<proteinExistence type="predicted"/>
<sequence length="402" mass="46038">MRKLMSLLLLLISVFLFFGCKSTDEVDFSIEIDETIFVNESKQINIVDSKSDEIYLYESSDDTIVSVSTNGLITGVSVGEAIITVKASTGKKIEVIIQVTPVVFVDKIQLELKSDGVIYAGVTYSYEVHYDPADSMNKQVQFQKSDPNVLIDEKEKTITFIRAGKSNIFLYLEDDWNIQTKLEVDVLYKEDSDVYDLLFVGNSLTKYTYDIPDMVKNMMILDGSIVYISYSTSYQYLDQHEDIVEKRLTEFNYTHVILQEKSDGLLTDYNRFYNSVKKYNNLIHTNGAKMVLYQTWAYNYNEIEERVAMQEVISNGYLDVSEAFDSMISRVGDVFMYVFLNHKEINLYNDLNHPSLYGAYLSALVHYKTITGNQAVESKYTPEGISIETAELLKQIVDVVID</sequence>
<keyword evidence="1" id="KW-0732">Signal</keyword>
<dbReference type="Proteomes" id="UP000032737">
    <property type="component" value="Chromosome"/>
</dbReference>
<dbReference type="Gene3D" id="2.60.40.1080">
    <property type="match status" value="1"/>
</dbReference>
<dbReference type="EMBL" id="FO681348">
    <property type="protein sequence ID" value="CCV66112.1"/>
    <property type="molecule type" value="Genomic_DNA"/>
</dbReference>
<dbReference type="OrthoDB" id="7443339at2"/>
<dbReference type="InterPro" id="IPR008964">
    <property type="entry name" value="Invasin/intimin_cell_adhesion"/>
</dbReference>
<dbReference type="PROSITE" id="PS51257">
    <property type="entry name" value="PROKAR_LIPOPROTEIN"/>
    <property type="match status" value="1"/>
</dbReference>
<evidence type="ECO:0000313" key="3">
    <source>
        <dbReference type="EMBL" id="CCV66112.1"/>
    </source>
</evidence>
<dbReference type="SMART" id="SM00635">
    <property type="entry name" value="BID_2"/>
    <property type="match status" value="1"/>
</dbReference>
<gene>
    <name evidence="3" type="ORF">BN85310910</name>
</gene>
<dbReference type="Pfam" id="PF02368">
    <property type="entry name" value="Big_2"/>
    <property type="match status" value="1"/>
</dbReference>
<reference evidence="3 4" key="1">
    <citation type="journal article" date="2013" name="J. Mol. Microbiol. Biotechnol.">
        <title>Analysis of the Complete Genomes of Acholeplasma brassicae , A. palmae and A. laidlawii and Their Comparison to the Obligate Parasites from ' Candidatus Phytoplasma'.</title>
        <authorList>
            <person name="Kube M."/>
            <person name="Siewert C."/>
            <person name="Migdoll A.M."/>
            <person name="Duduk B."/>
            <person name="Holz S."/>
            <person name="Rabus R."/>
            <person name="Seemuller E."/>
            <person name="Mitrovic J."/>
            <person name="Muller I."/>
            <person name="Buttner C."/>
            <person name="Reinhardt R."/>
        </authorList>
    </citation>
    <scope>NUCLEOTIDE SEQUENCE [LARGE SCALE GENOMIC DNA]</scope>
    <source>
        <strain evidence="4">0502</strain>
    </source>
</reference>
<protein>
    <recommendedName>
        <fullName evidence="2">BIG2 domain-containing protein</fullName>
    </recommendedName>
</protein>
<keyword evidence="4" id="KW-1185">Reference proteome</keyword>
<dbReference type="SUPFAM" id="SSF49373">
    <property type="entry name" value="Invasin/intimin cell-adhesion fragments"/>
    <property type="match status" value="1"/>
</dbReference>
<feature type="signal peptide" evidence="1">
    <location>
        <begin position="1"/>
        <end position="18"/>
    </location>
</feature>
<dbReference type="HOGENOM" id="CLU_656609_0_0_14"/>
<dbReference type="AlphaFoldDB" id="U4KNY2"/>
<dbReference type="KEGG" id="abra:BN85310910"/>
<name>U4KNY2_9MOLU</name>
<evidence type="ECO:0000259" key="2">
    <source>
        <dbReference type="SMART" id="SM00635"/>
    </source>
</evidence>
<dbReference type="InterPro" id="IPR003343">
    <property type="entry name" value="Big_2"/>
</dbReference>
<dbReference type="RefSeq" id="WP_030004972.1">
    <property type="nucleotide sequence ID" value="NC_022549.1"/>
</dbReference>
<evidence type="ECO:0000256" key="1">
    <source>
        <dbReference type="SAM" id="SignalP"/>
    </source>
</evidence>
<dbReference type="SUPFAM" id="SSF52266">
    <property type="entry name" value="SGNH hydrolase"/>
    <property type="match status" value="1"/>
</dbReference>
<dbReference type="InterPro" id="IPR036514">
    <property type="entry name" value="SGNH_hydro_sf"/>
</dbReference>
<accession>U4KNY2</accession>
<feature type="chain" id="PRO_5004650604" description="BIG2 domain-containing protein" evidence="1">
    <location>
        <begin position="19"/>
        <end position="402"/>
    </location>
</feature>
<dbReference type="STRING" id="61635.BN85310910"/>
<feature type="domain" description="BIG2" evidence="2">
    <location>
        <begin position="26"/>
        <end position="97"/>
    </location>
</feature>
<evidence type="ECO:0000313" key="4">
    <source>
        <dbReference type="Proteomes" id="UP000032737"/>
    </source>
</evidence>
<dbReference type="Gene3D" id="3.40.50.1110">
    <property type="entry name" value="SGNH hydrolase"/>
    <property type="match status" value="1"/>
</dbReference>